<dbReference type="AlphaFoldDB" id="A0A9K3IC30"/>
<organism evidence="1 2">
    <name type="scientific">Helianthus annuus</name>
    <name type="common">Common sunflower</name>
    <dbReference type="NCBI Taxonomy" id="4232"/>
    <lineage>
        <taxon>Eukaryota</taxon>
        <taxon>Viridiplantae</taxon>
        <taxon>Streptophyta</taxon>
        <taxon>Embryophyta</taxon>
        <taxon>Tracheophyta</taxon>
        <taxon>Spermatophyta</taxon>
        <taxon>Magnoliopsida</taxon>
        <taxon>eudicotyledons</taxon>
        <taxon>Gunneridae</taxon>
        <taxon>Pentapetalae</taxon>
        <taxon>asterids</taxon>
        <taxon>campanulids</taxon>
        <taxon>Asterales</taxon>
        <taxon>Asteraceae</taxon>
        <taxon>Asteroideae</taxon>
        <taxon>Heliantheae alliance</taxon>
        <taxon>Heliantheae</taxon>
        <taxon>Helianthus</taxon>
    </lineage>
</organism>
<sequence>MVPIITISAIYPINGDMLTKSAYRNCRGNTIQVSEVVVVQDHLQLSHSISRIDRLESPVPPPEP</sequence>
<dbReference type="Gramene" id="mRNA:HanXRQr2_Chr08g0322441">
    <property type="protein sequence ID" value="CDS:HanXRQr2_Chr08g0322441.1"/>
    <property type="gene ID" value="HanXRQr2_Chr08g0322441"/>
</dbReference>
<keyword evidence="2" id="KW-1185">Reference proteome</keyword>
<evidence type="ECO:0000313" key="2">
    <source>
        <dbReference type="Proteomes" id="UP000215914"/>
    </source>
</evidence>
<proteinExistence type="predicted"/>
<accession>A0A9K3IC30</accession>
<reference evidence="1" key="2">
    <citation type="submission" date="2020-06" db="EMBL/GenBank/DDBJ databases">
        <title>Helianthus annuus Genome sequencing and assembly Release 2.</title>
        <authorList>
            <person name="Gouzy J."/>
            <person name="Langlade N."/>
            <person name="Munos S."/>
        </authorList>
    </citation>
    <scope>NUCLEOTIDE SEQUENCE</scope>
    <source>
        <tissue evidence="1">Leaves</tissue>
    </source>
</reference>
<protein>
    <submittedName>
        <fullName evidence="1">Uncharacterized protein</fullName>
    </submittedName>
</protein>
<dbReference type="EMBL" id="MNCJ02000323">
    <property type="protein sequence ID" value="KAF5793930.1"/>
    <property type="molecule type" value="Genomic_DNA"/>
</dbReference>
<gene>
    <name evidence="1" type="ORF">HanXRQr2_Chr08g0322441</name>
</gene>
<evidence type="ECO:0000313" key="1">
    <source>
        <dbReference type="EMBL" id="KAF5793930.1"/>
    </source>
</evidence>
<reference evidence="1" key="1">
    <citation type="journal article" date="2017" name="Nature">
        <title>The sunflower genome provides insights into oil metabolism, flowering and Asterid evolution.</title>
        <authorList>
            <person name="Badouin H."/>
            <person name="Gouzy J."/>
            <person name="Grassa C.J."/>
            <person name="Murat F."/>
            <person name="Staton S.E."/>
            <person name="Cottret L."/>
            <person name="Lelandais-Briere C."/>
            <person name="Owens G.L."/>
            <person name="Carrere S."/>
            <person name="Mayjonade B."/>
            <person name="Legrand L."/>
            <person name="Gill N."/>
            <person name="Kane N.C."/>
            <person name="Bowers J.E."/>
            <person name="Hubner S."/>
            <person name="Bellec A."/>
            <person name="Berard A."/>
            <person name="Berges H."/>
            <person name="Blanchet N."/>
            <person name="Boniface M.C."/>
            <person name="Brunel D."/>
            <person name="Catrice O."/>
            <person name="Chaidir N."/>
            <person name="Claudel C."/>
            <person name="Donnadieu C."/>
            <person name="Faraut T."/>
            <person name="Fievet G."/>
            <person name="Helmstetter N."/>
            <person name="King M."/>
            <person name="Knapp S.J."/>
            <person name="Lai Z."/>
            <person name="Le Paslier M.C."/>
            <person name="Lippi Y."/>
            <person name="Lorenzon L."/>
            <person name="Mandel J.R."/>
            <person name="Marage G."/>
            <person name="Marchand G."/>
            <person name="Marquand E."/>
            <person name="Bret-Mestries E."/>
            <person name="Morien E."/>
            <person name="Nambeesan S."/>
            <person name="Nguyen T."/>
            <person name="Pegot-Espagnet P."/>
            <person name="Pouilly N."/>
            <person name="Raftis F."/>
            <person name="Sallet E."/>
            <person name="Schiex T."/>
            <person name="Thomas J."/>
            <person name="Vandecasteele C."/>
            <person name="Vares D."/>
            <person name="Vear F."/>
            <person name="Vautrin S."/>
            <person name="Crespi M."/>
            <person name="Mangin B."/>
            <person name="Burke J.M."/>
            <person name="Salse J."/>
            <person name="Munos S."/>
            <person name="Vincourt P."/>
            <person name="Rieseberg L.H."/>
            <person name="Langlade N.B."/>
        </authorList>
    </citation>
    <scope>NUCLEOTIDE SEQUENCE</scope>
    <source>
        <tissue evidence="1">Leaves</tissue>
    </source>
</reference>
<name>A0A9K3IC30_HELAN</name>
<dbReference type="Proteomes" id="UP000215914">
    <property type="component" value="Unassembled WGS sequence"/>
</dbReference>
<comment type="caution">
    <text evidence="1">The sequence shown here is derived from an EMBL/GenBank/DDBJ whole genome shotgun (WGS) entry which is preliminary data.</text>
</comment>